<feature type="domain" description="Histone-binding protein RBBP4-like N-terminal" evidence="8">
    <location>
        <begin position="13"/>
        <end position="82"/>
    </location>
</feature>
<keyword evidence="4" id="KW-0677">Repeat</keyword>
<dbReference type="PROSITE" id="PS50294">
    <property type="entry name" value="WD_REPEATS_REGION"/>
    <property type="match status" value="6"/>
</dbReference>
<dbReference type="GO" id="GO:0050767">
    <property type="term" value="P:regulation of neurogenesis"/>
    <property type="evidence" value="ECO:0007669"/>
    <property type="project" value="EnsemblMetazoa"/>
</dbReference>
<dbReference type="InterPro" id="IPR019775">
    <property type="entry name" value="WD40_repeat_CS"/>
</dbReference>
<dbReference type="GO" id="GO:0006325">
    <property type="term" value="P:chromatin organization"/>
    <property type="evidence" value="ECO:0007669"/>
    <property type="project" value="UniProtKB-KW"/>
</dbReference>
<name>A0A8R1HYE1_CAEJA</name>
<evidence type="ECO:0000256" key="6">
    <source>
        <dbReference type="ARBA" id="ARBA00023242"/>
    </source>
</evidence>
<dbReference type="Proteomes" id="UP000005237">
    <property type="component" value="Unassembled WGS sequence"/>
</dbReference>
<organism evidence="9 10">
    <name type="scientific">Caenorhabditis japonica</name>
    <dbReference type="NCBI Taxonomy" id="281687"/>
    <lineage>
        <taxon>Eukaryota</taxon>
        <taxon>Metazoa</taxon>
        <taxon>Ecdysozoa</taxon>
        <taxon>Nematoda</taxon>
        <taxon>Chromadorea</taxon>
        <taxon>Rhabditida</taxon>
        <taxon>Rhabditina</taxon>
        <taxon>Rhabditomorpha</taxon>
        <taxon>Rhabditoidea</taxon>
        <taxon>Rhabditidae</taxon>
        <taxon>Peloderinae</taxon>
        <taxon>Caenorhabditis</taxon>
    </lineage>
</organism>
<feature type="repeat" description="WD" evidence="7">
    <location>
        <begin position="410"/>
        <end position="452"/>
    </location>
</feature>
<proteinExistence type="inferred from homology"/>
<feature type="repeat" description="WD" evidence="7">
    <location>
        <begin position="497"/>
        <end position="532"/>
    </location>
</feature>
<accession>A0A8R1HYE1</accession>
<feature type="repeat" description="WD" evidence="7">
    <location>
        <begin position="305"/>
        <end position="340"/>
    </location>
</feature>
<sequence length="598" mass="67799">MSDAGSVEETTREQRLWKKNVMYLYDTVVTKELIWPSLTVQWMPDVTKPEGSDVSVHRMLLGTHTAGEDPNQLMISKMTIPSADDPQFDASKWDSEREEFGGYGAASSAKLEHEIRINHPGEVHRARYMPHNPIIIASRGPFDDIFIFDYTKHPSEPHDNKVRAQLTLKGHEGEGYGMSWSTTREGFLITAGYDGTICLWDINKNQNIAGQITQETKFKGHEGNVEDAAFHPLHQFMFGSVGENKTLKLWDTRDTMPKLTACGHSAQVNCLSFNAHSEFLIATGSMDKTVALWDIRNVRRPVYSLKHHEDEVFQVMFSPHFETVLASSGSDDRVIVWDISRIQDSECSGTPPEVMFIHGGHAGKVADFSWNPNQPWMICSSDEYNKLHICLWDINKNQNIAGQITQENKFKGHEGNVEDAAFHPLHQFMFGSVGEDKTLKLWDTRDTMPKLTACGHSAQVNCLSFNAHSEFLIATGSMDKTVALWDIRNVRRPVYSLKHHEDEVFQVMFSPHFETVLASSGSDDRVIVWDISRIQDSECSGTPPEVMFIHGGHAGKVADFSWNPNQPWMICSSDEYNKLHTWEVSRNAIWPERSETEQ</sequence>
<feature type="repeat" description="WD" evidence="7">
    <location>
        <begin position="218"/>
        <end position="260"/>
    </location>
</feature>
<evidence type="ECO:0000256" key="7">
    <source>
        <dbReference type="PROSITE-ProRule" id="PRU00221"/>
    </source>
</evidence>
<dbReference type="InterPro" id="IPR020472">
    <property type="entry name" value="WD40_PAC1"/>
</dbReference>
<dbReference type="AlphaFoldDB" id="A0A8R1HYE1"/>
<dbReference type="Gene3D" id="2.130.10.10">
    <property type="entry name" value="YVTN repeat-like/Quinoprotein amine dehydrogenase"/>
    <property type="match status" value="2"/>
</dbReference>
<feature type="repeat" description="WD" evidence="7">
    <location>
        <begin position="261"/>
        <end position="297"/>
    </location>
</feature>
<dbReference type="GO" id="GO:0001708">
    <property type="term" value="P:cell fate specification"/>
    <property type="evidence" value="ECO:0007669"/>
    <property type="project" value="EnsemblMetazoa"/>
</dbReference>
<evidence type="ECO:0000256" key="4">
    <source>
        <dbReference type="ARBA" id="ARBA00022737"/>
    </source>
</evidence>
<keyword evidence="3 7" id="KW-0853">WD repeat</keyword>
<evidence type="ECO:0000256" key="3">
    <source>
        <dbReference type="ARBA" id="ARBA00022574"/>
    </source>
</evidence>
<dbReference type="GO" id="GO:0005634">
    <property type="term" value="C:nucleus"/>
    <property type="evidence" value="ECO:0007669"/>
    <property type="project" value="UniProtKB-SubCell"/>
</dbReference>
<dbReference type="InterPro" id="IPR015943">
    <property type="entry name" value="WD40/YVTN_repeat-like_dom_sf"/>
</dbReference>
<evidence type="ECO:0000256" key="5">
    <source>
        <dbReference type="ARBA" id="ARBA00022853"/>
    </source>
</evidence>
<evidence type="ECO:0000259" key="8">
    <source>
        <dbReference type="Pfam" id="PF12265"/>
    </source>
</evidence>
<evidence type="ECO:0000256" key="1">
    <source>
        <dbReference type="ARBA" id="ARBA00004123"/>
    </source>
</evidence>
<keyword evidence="6" id="KW-0539">Nucleus</keyword>
<dbReference type="InterPro" id="IPR050459">
    <property type="entry name" value="WD_repeat_RBAP46/RBAP48/MSI1"/>
</dbReference>
<keyword evidence="5" id="KW-0156">Chromatin regulator</keyword>
<comment type="subcellular location">
    <subcellularLocation>
        <location evidence="1">Nucleus</location>
    </subcellularLocation>
</comment>
<feature type="repeat" description="WD" evidence="7">
    <location>
        <begin position="453"/>
        <end position="489"/>
    </location>
</feature>
<dbReference type="Pfam" id="PF12265">
    <property type="entry name" value="CAF1C_H4-bd"/>
    <property type="match status" value="1"/>
</dbReference>
<dbReference type="PRINTS" id="PR00320">
    <property type="entry name" value="GPROTEINBRPT"/>
</dbReference>
<dbReference type="InterPro" id="IPR022052">
    <property type="entry name" value="Histone-bd_RBBP4-like_N"/>
</dbReference>
<evidence type="ECO:0000256" key="2">
    <source>
        <dbReference type="ARBA" id="ARBA00009341"/>
    </source>
</evidence>
<evidence type="ECO:0000313" key="9">
    <source>
        <dbReference type="EnsemblMetazoa" id="CJA11947.1"/>
    </source>
</evidence>
<dbReference type="InterPro" id="IPR001680">
    <property type="entry name" value="WD40_rpt"/>
</dbReference>
<evidence type="ECO:0000313" key="10">
    <source>
        <dbReference type="Proteomes" id="UP000005237"/>
    </source>
</evidence>
<dbReference type="CDD" id="cd00200">
    <property type="entry name" value="WD40"/>
    <property type="match status" value="1"/>
</dbReference>
<dbReference type="SMART" id="SM00320">
    <property type="entry name" value="WD40"/>
    <property type="match status" value="10"/>
</dbReference>
<reference evidence="10" key="1">
    <citation type="submission" date="2010-08" db="EMBL/GenBank/DDBJ databases">
        <authorList>
            <consortium name="Caenorhabditis japonica Sequencing Consortium"/>
            <person name="Wilson R.K."/>
        </authorList>
    </citation>
    <scope>NUCLEOTIDE SEQUENCE [LARGE SCALE GENOMIC DNA]</scope>
    <source>
        <strain evidence="10">DF5081</strain>
    </source>
</reference>
<dbReference type="SUPFAM" id="SSF50978">
    <property type="entry name" value="WD40 repeat-like"/>
    <property type="match status" value="2"/>
</dbReference>
<dbReference type="GO" id="GO:0045138">
    <property type="term" value="P:nematode male tail tip morphogenesis"/>
    <property type="evidence" value="ECO:0007669"/>
    <property type="project" value="EnsemblMetazoa"/>
</dbReference>
<dbReference type="InterPro" id="IPR036322">
    <property type="entry name" value="WD40_repeat_dom_sf"/>
</dbReference>
<keyword evidence="10" id="KW-1185">Reference proteome</keyword>
<reference evidence="9" key="2">
    <citation type="submission" date="2022-06" db="UniProtKB">
        <authorList>
            <consortium name="EnsemblMetazoa"/>
        </authorList>
    </citation>
    <scope>IDENTIFICATION</scope>
    <source>
        <strain evidence="9">DF5081</strain>
    </source>
</reference>
<protein>
    <submittedName>
        <fullName evidence="9">WD_REPEATS_REGION domain-containing protein</fullName>
    </submittedName>
</protein>
<feature type="repeat" description="WD" evidence="7">
    <location>
        <begin position="168"/>
        <end position="210"/>
    </location>
</feature>
<dbReference type="Pfam" id="PF00400">
    <property type="entry name" value="WD40"/>
    <property type="match status" value="9"/>
</dbReference>
<dbReference type="PANTHER" id="PTHR22850">
    <property type="entry name" value="WD40 REPEAT FAMILY"/>
    <property type="match status" value="1"/>
</dbReference>
<dbReference type="PROSITE" id="PS00678">
    <property type="entry name" value="WD_REPEATS_1"/>
    <property type="match status" value="5"/>
</dbReference>
<dbReference type="EnsemblMetazoa" id="CJA11947.1">
    <property type="protein sequence ID" value="CJA11947.1"/>
    <property type="gene ID" value="WBGene00131151"/>
</dbReference>
<dbReference type="PROSITE" id="PS50082">
    <property type="entry name" value="WD_REPEATS_2"/>
    <property type="match status" value="7"/>
</dbReference>
<comment type="similarity">
    <text evidence="2">Belongs to the WD repeat RBAP46/RBAP48/MSI1 family.</text>
</comment>